<accession>A0A411DH96</accession>
<dbReference type="EMBL" id="CP035532">
    <property type="protein sequence ID" value="QBA19722.1"/>
    <property type="molecule type" value="Genomic_DNA"/>
</dbReference>
<sequence>MAILVISLSYKSQVGIGTATPKSTLDITAKNATGSSTNTDGILIPRVDRQRALSMTSVEPSTLIYVNNISTGTAIGQASNIDAVGFYYFDGSTSKWTKLSTDSNIYNANGSLTGNRTVVQGANTLAFTGTQVNAVSVDGNTLSVDAANNRVGIGTTTPDTKLTINTPDNSFGLNHTNGSVSLKSYIGGGVVSLGTTTANDLRFTTNNTQKMSITSAGNVGIGTSTPDSKLTITAPDNSFGLHHTNGSTSLKSYIGGGVVSLGTTTANDLRFTTNNTQKMSITSAGNVGIGTVTPQKTLHVSGSLQVTNELNVGGDVSTAGSPGIAGQVLKSNGPGAPPTWQNLAGVPSSIGTVIAVNGQFLVAQEIIVQMTSDFTAMPLSQTGNIPAAIGNLNNKIVDNENLYTGTSSSNSFKVSADGVYQITMNAQLSTTDNPNGTPTMPVLGIWDDTINAWVARVNDVYWAGSVPVAGGEPRQTYTLITSIPMVASHIYSFRLGNTREVTVRHLSSGSTGSGPVTQMSVKRLK</sequence>
<reference evidence="2" key="1">
    <citation type="submission" date="2019-01" db="EMBL/GenBank/DDBJ databases">
        <title>Whole Genome Sequencing for Putative Detection of Antimicrobial Resistance and Potential Virulence Factors in Chryseobacterium indologenes isolated from Nile Tilapia in Tanzania.</title>
        <authorList>
            <person name="Mwega E."/>
            <person name="Mutoloki S."/>
            <person name="Mugimba K."/>
            <person name="Colquhoun D."/>
            <person name="Mdegela R."/>
            <person name="Evensen O."/>
            <person name="Wasteson Y."/>
        </authorList>
    </citation>
    <scope>NUCLEOTIDE SEQUENCE [LARGE SCALE GENOMIC DNA]</scope>
    <source>
        <strain evidence="2">StR 01</strain>
    </source>
</reference>
<feature type="region of interest" description="Disordered" evidence="1">
    <location>
        <begin position="505"/>
        <end position="525"/>
    </location>
</feature>
<gene>
    <name evidence="2" type="ORF">EU348_00485</name>
</gene>
<evidence type="ECO:0000256" key="1">
    <source>
        <dbReference type="SAM" id="MobiDB-lite"/>
    </source>
</evidence>
<protein>
    <recommendedName>
        <fullName evidence="3">C1q domain-containing protein</fullName>
    </recommendedName>
</protein>
<name>A0A411DH96_CHRID</name>
<evidence type="ECO:0008006" key="3">
    <source>
        <dbReference type="Google" id="ProtNLM"/>
    </source>
</evidence>
<proteinExistence type="predicted"/>
<organism evidence="2">
    <name type="scientific">Chryseobacterium indologenes</name>
    <name type="common">Flavobacterium indologenes</name>
    <dbReference type="NCBI Taxonomy" id="253"/>
    <lineage>
        <taxon>Bacteria</taxon>
        <taxon>Pseudomonadati</taxon>
        <taxon>Bacteroidota</taxon>
        <taxon>Flavobacteriia</taxon>
        <taxon>Flavobacteriales</taxon>
        <taxon>Weeksellaceae</taxon>
        <taxon>Chryseobacterium group</taxon>
        <taxon>Chryseobacterium</taxon>
    </lineage>
</organism>
<dbReference type="AlphaFoldDB" id="A0A411DH96"/>
<evidence type="ECO:0000313" key="2">
    <source>
        <dbReference type="EMBL" id="QBA19722.1"/>
    </source>
</evidence>